<name>A0ABD6SY77_9BACI</name>
<reference evidence="2 3" key="1">
    <citation type="submission" date="2017-09" db="EMBL/GenBank/DDBJ databases">
        <title>Large-scale bioinformatics analysis of Bacillus genomes uncovers conserved roles of natural products in bacterial physiology.</title>
        <authorList>
            <consortium name="Agbiome Team Llc"/>
            <person name="Bleich R.M."/>
            <person name="Grubbs K.J."/>
            <person name="Santa Maria K.C."/>
            <person name="Allen S.E."/>
            <person name="Farag S."/>
            <person name="Shank E.A."/>
            <person name="Bowers A."/>
        </authorList>
    </citation>
    <scope>NUCLEOTIDE SEQUENCE [LARGE SCALE GENOMIC DNA]</scope>
    <source>
        <strain evidence="2 3">AFS037265</strain>
    </source>
</reference>
<sequence length="99" mass="11688">MKTLAINAIMKKLYDIPKRALQDQIQRANLLSIPINSIIIWNAVYLSKSVEMLKSKYEFNEELLKHISSLGWEHINFLSEYRFNIKDYILSSFQTDVYS</sequence>
<feature type="domain" description="Tn3 transposase DDE" evidence="1">
    <location>
        <begin position="12"/>
        <end position="81"/>
    </location>
</feature>
<dbReference type="RefSeq" id="WP_003209949.1">
    <property type="nucleotide sequence ID" value="NZ_CM000744.1"/>
</dbReference>
<dbReference type="Pfam" id="PF01526">
    <property type="entry name" value="DDE_Tnp_Tn3"/>
    <property type="match status" value="1"/>
</dbReference>
<gene>
    <name evidence="2" type="ORF">COF81_27585</name>
</gene>
<evidence type="ECO:0000313" key="2">
    <source>
        <dbReference type="EMBL" id="PHE87123.1"/>
    </source>
</evidence>
<proteinExistence type="predicted"/>
<dbReference type="AlphaFoldDB" id="A0ABD6SY77"/>
<protein>
    <recommendedName>
        <fullName evidence="1">Tn3 transposase DDE domain-containing protein</fullName>
    </recommendedName>
</protein>
<dbReference type="InterPro" id="IPR002513">
    <property type="entry name" value="Tn3_Tnp_DDE_dom"/>
</dbReference>
<dbReference type="Proteomes" id="UP000221918">
    <property type="component" value="Unassembled WGS sequence"/>
</dbReference>
<organism evidence="2 3">
    <name type="scientific">Bacillus pseudomycoides</name>
    <dbReference type="NCBI Taxonomy" id="64104"/>
    <lineage>
        <taxon>Bacteria</taxon>
        <taxon>Bacillati</taxon>
        <taxon>Bacillota</taxon>
        <taxon>Bacilli</taxon>
        <taxon>Bacillales</taxon>
        <taxon>Bacillaceae</taxon>
        <taxon>Bacillus</taxon>
        <taxon>Bacillus cereus group</taxon>
    </lineage>
</organism>
<accession>A0ABD6SY77</accession>
<comment type="caution">
    <text evidence="2">The sequence shown here is derived from an EMBL/GenBank/DDBJ whole genome shotgun (WGS) entry which is preliminary data.</text>
</comment>
<evidence type="ECO:0000313" key="3">
    <source>
        <dbReference type="Proteomes" id="UP000221918"/>
    </source>
</evidence>
<dbReference type="EMBL" id="NUTL01000174">
    <property type="protein sequence ID" value="PHE87123.1"/>
    <property type="molecule type" value="Genomic_DNA"/>
</dbReference>
<evidence type="ECO:0000259" key="1">
    <source>
        <dbReference type="Pfam" id="PF01526"/>
    </source>
</evidence>